<dbReference type="PROSITE" id="PS00216">
    <property type="entry name" value="SUGAR_TRANSPORT_1"/>
    <property type="match status" value="2"/>
</dbReference>
<reference evidence="7 8" key="1">
    <citation type="submission" date="2017-07" db="EMBL/GenBank/DDBJ databases">
        <title>Phylogenetic study on the rhizospheric bacterium Ochrobactrum sp. A44.</title>
        <authorList>
            <person name="Krzyzanowska D.M."/>
            <person name="Ossowicki A."/>
            <person name="Rajewska M."/>
            <person name="Maciag T."/>
            <person name="Kaczynski Z."/>
            <person name="Czerwicka M."/>
            <person name="Jafra S."/>
        </authorList>
    </citation>
    <scope>NUCLEOTIDE SEQUENCE [LARGE SCALE GENOMIC DNA]</scope>
    <source>
        <strain evidence="7 8">A44</strain>
        <plasmid evidence="7 8">unnamed1</plasmid>
    </source>
</reference>
<feature type="transmembrane region" description="Helical" evidence="5">
    <location>
        <begin position="262"/>
        <end position="288"/>
    </location>
</feature>
<evidence type="ECO:0000256" key="2">
    <source>
        <dbReference type="ARBA" id="ARBA00022692"/>
    </source>
</evidence>
<dbReference type="GO" id="GO:0046943">
    <property type="term" value="F:carboxylic acid transmembrane transporter activity"/>
    <property type="evidence" value="ECO:0007669"/>
    <property type="project" value="TreeGrafter"/>
</dbReference>
<accession>A0A248UMX8</accession>
<proteinExistence type="predicted"/>
<evidence type="ECO:0000256" key="4">
    <source>
        <dbReference type="ARBA" id="ARBA00023136"/>
    </source>
</evidence>
<dbReference type="SUPFAM" id="SSF103473">
    <property type="entry name" value="MFS general substrate transporter"/>
    <property type="match status" value="1"/>
</dbReference>
<dbReference type="InterPro" id="IPR036259">
    <property type="entry name" value="MFS_trans_sf"/>
</dbReference>
<name>A0A248UMX8_9HYPH</name>
<keyword evidence="7" id="KW-0614">Plasmid</keyword>
<keyword evidence="2 5" id="KW-0812">Transmembrane</keyword>
<feature type="transmembrane region" description="Helical" evidence="5">
    <location>
        <begin position="332"/>
        <end position="350"/>
    </location>
</feature>
<comment type="subcellular location">
    <subcellularLocation>
        <location evidence="1">Membrane</location>
        <topology evidence="1">Multi-pass membrane protein</topology>
    </subcellularLocation>
</comment>
<feature type="transmembrane region" description="Helical" evidence="5">
    <location>
        <begin position="45"/>
        <end position="66"/>
    </location>
</feature>
<geneLocation type="plasmid" evidence="7 8">
    <name>unnamed1</name>
</geneLocation>
<dbReference type="PROSITE" id="PS50850">
    <property type="entry name" value="MFS"/>
    <property type="match status" value="1"/>
</dbReference>
<keyword evidence="4 5" id="KW-0472">Membrane</keyword>
<dbReference type="Gene3D" id="1.20.1250.20">
    <property type="entry name" value="MFS general substrate transporter like domains"/>
    <property type="match status" value="1"/>
</dbReference>
<feature type="transmembrane region" description="Helical" evidence="5">
    <location>
        <begin position="200"/>
        <end position="218"/>
    </location>
</feature>
<feature type="transmembrane region" description="Helical" evidence="5">
    <location>
        <begin position="135"/>
        <end position="159"/>
    </location>
</feature>
<feature type="transmembrane region" description="Helical" evidence="5">
    <location>
        <begin position="300"/>
        <end position="320"/>
    </location>
</feature>
<feature type="transmembrane region" description="Helical" evidence="5">
    <location>
        <begin position="391"/>
        <end position="414"/>
    </location>
</feature>
<dbReference type="PANTHER" id="PTHR23508:SF10">
    <property type="entry name" value="CARBOXYLIC ACID TRANSPORTER PROTEIN HOMOLOG"/>
    <property type="match status" value="1"/>
</dbReference>
<dbReference type="InterPro" id="IPR005829">
    <property type="entry name" value="Sugar_transporter_CS"/>
</dbReference>
<evidence type="ECO:0000259" key="6">
    <source>
        <dbReference type="PROSITE" id="PS50850"/>
    </source>
</evidence>
<sequence length="451" mass="48816">MEQPFHEAVAGGNLVVCRLTMEDEMSERQVQSIGPVQRRALFSSFIGWMFDGFETSTLILVGGVAAMSLLGNPTPEEIRVAVGIAIGATLLGWAAGGTIGSIMADRIGRKKMLMISIVGYSALTALTAFSPTWTILIALRFLTGMFLGSEWSTGTALVAETWPDRSRAKALGIMQSGYGFGFFLAAGLWLWIQPHWGPDAWRLMFVIGVLPAFLLLYIRRKVPESKLWLEAVREQGSGETISAKRESGLIRLFGDPEGLKRAVATLVMAAVTVSVFYGISALIGPYIGALAAKEGLTASSWASISALVYNGGSIVGYICAGFIADRIGRKPYMLSMFGGAICAGVIQAFVPETLTWSLVSVFILGMFTLGVFSWMPIYLPELFKTKIRSTASGIVFNLARLVSFPLPILTAFLFSTLGGFHMTVLAMTLLYVLAIFALWFLPETRGKPLPN</sequence>
<feature type="transmembrane region" description="Helical" evidence="5">
    <location>
        <begin position="171"/>
        <end position="194"/>
    </location>
</feature>
<evidence type="ECO:0000256" key="3">
    <source>
        <dbReference type="ARBA" id="ARBA00022989"/>
    </source>
</evidence>
<feature type="transmembrane region" description="Helical" evidence="5">
    <location>
        <begin position="420"/>
        <end position="441"/>
    </location>
</feature>
<dbReference type="EMBL" id="CP022605">
    <property type="protein sequence ID" value="ASV88004.1"/>
    <property type="molecule type" value="Genomic_DNA"/>
</dbReference>
<dbReference type="InterPro" id="IPR005828">
    <property type="entry name" value="MFS_sugar_transport-like"/>
</dbReference>
<organism evidence="7 8">
    <name type="scientific">Ochrobactrum quorumnocens</name>
    <dbReference type="NCBI Taxonomy" id="271865"/>
    <lineage>
        <taxon>Bacteria</taxon>
        <taxon>Pseudomonadati</taxon>
        <taxon>Pseudomonadota</taxon>
        <taxon>Alphaproteobacteria</taxon>
        <taxon>Hyphomicrobiales</taxon>
        <taxon>Brucellaceae</taxon>
        <taxon>Brucella/Ochrobactrum group</taxon>
        <taxon>Ochrobactrum</taxon>
    </lineage>
</organism>
<dbReference type="Pfam" id="PF00083">
    <property type="entry name" value="Sugar_tr"/>
    <property type="match status" value="1"/>
</dbReference>
<dbReference type="Proteomes" id="UP000215256">
    <property type="component" value="Plasmid unnamed1"/>
</dbReference>
<feature type="transmembrane region" description="Helical" evidence="5">
    <location>
        <begin position="78"/>
        <end position="100"/>
    </location>
</feature>
<gene>
    <name evidence="7" type="ORF">CES85_3145</name>
</gene>
<keyword evidence="3 5" id="KW-1133">Transmembrane helix</keyword>
<feature type="transmembrane region" description="Helical" evidence="5">
    <location>
        <begin position="356"/>
        <end position="379"/>
    </location>
</feature>
<evidence type="ECO:0000256" key="1">
    <source>
        <dbReference type="ARBA" id="ARBA00004141"/>
    </source>
</evidence>
<evidence type="ECO:0000256" key="5">
    <source>
        <dbReference type="SAM" id="Phobius"/>
    </source>
</evidence>
<feature type="domain" description="Major facilitator superfamily (MFS) profile" evidence="6">
    <location>
        <begin position="40"/>
        <end position="445"/>
    </location>
</feature>
<feature type="transmembrane region" description="Helical" evidence="5">
    <location>
        <begin position="112"/>
        <end position="129"/>
    </location>
</feature>
<evidence type="ECO:0000313" key="7">
    <source>
        <dbReference type="EMBL" id="ASV88004.1"/>
    </source>
</evidence>
<evidence type="ECO:0000313" key="8">
    <source>
        <dbReference type="Proteomes" id="UP000215256"/>
    </source>
</evidence>
<dbReference type="GO" id="GO:0005886">
    <property type="term" value="C:plasma membrane"/>
    <property type="evidence" value="ECO:0007669"/>
    <property type="project" value="TreeGrafter"/>
</dbReference>
<protein>
    <submittedName>
        <fullName evidence="7">Sugar (And other) transporter family protein</fullName>
    </submittedName>
</protein>
<dbReference type="KEGG" id="och:CES85_3145"/>
<dbReference type="PROSITE" id="PS00217">
    <property type="entry name" value="SUGAR_TRANSPORT_2"/>
    <property type="match status" value="1"/>
</dbReference>
<dbReference type="InterPro" id="IPR020846">
    <property type="entry name" value="MFS_dom"/>
</dbReference>
<dbReference type="PANTHER" id="PTHR23508">
    <property type="entry name" value="CARBOXYLIC ACID TRANSPORTER PROTEIN HOMOLOG"/>
    <property type="match status" value="1"/>
</dbReference>
<dbReference type="AlphaFoldDB" id="A0A248UMX8"/>